<dbReference type="OrthoDB" id="6603924at2759"/>
<reference evidence="1" key="1">
    <citation type="submission" date="2022-01" db="EMBL/GenBank/DDBJ databases">
        <authorList>
            <person name="King R."/>
        </authorList>
    </citation>
    <scope>NUCLEOTIDE SEQUENCE</scope>
</reference>
<evidence type="ECO:0008006" key="3">
    <source>
        <dbReference type="Google" id="ProtNLM"/>
    </source>
</evidence>
<dbReference type="Proteomes" id="UP001153709">
    <property type="component" value="Chromosome 2"/>
</dbReference>
<evidence type="ECO:0000313" key="1">
    <source>
        <dbReference type="EMBL" id="CAG9829658.1"/>
    </source>
</evidence>
<accession>A0A9N9SWZ7</accession>
<dbReference type="AlphaFoldDB" id="A0A9N9SWZ7"/>
<gene>
    <name evidence="1" type="ORF">DIABBA_LOCUS3429</name>
</gene>
<dbReference type="EMBL" id="OU898277">
    <property type="protein sequence ID" value="CAG9829658.1"/>
    <property type="molecule type" value="Genomic_DNA"/>
</dbReference>
<name>A0A9N9SWZ7_DIABA</name>
<protein>
    <recommendedName>
        <fullName evidence="3">BESS domain-containing protein</fullName>
    </recommendedName>
</protein>
<evidence type="ECO:0000313" key="2">
    <source>
        <dbReference type="Proteomes" id="UP001153709"/>
    </source>
</evidence>
<sequence>MAFVTPFFMERKIQDSLDIMISDDKISDNADENQVNEFTASENPTTDVEADITPAEVSHANNTIISNETSSESQQINYKKKQKAVKRKACRSEPSTSAILMAKLLDDQNKLEPPRKHDELDRFFLNISDTVKKFSPYVQALAKIRYFL</sequence>
<proteinExistence type="predicted"/>
<organism evidence="1 2">
    <name type="scientific">Diabrotica balteata</name>
    <name type="common">Banded cucumber beetle</name>
    <dbReference type="NCBI Taxonomy" id="107213"/>
    <lineage>
        <taxon>Eukaryota</taxon>
        <taxon>Metazoa</taxon>
        <taxon>Ecdysozoa</taxon>
        <taxon>Arthropoda</taxon>
        <taxon>Hexapoda</taxon>
        <taxon>Insecta</taxon>
        <taxon>Pterygota</taxon>
        <taxon>Neoptera</taxon>
        <taxon>Endopterygota</taxon>
        <taxon>Coleoptera</taxon>
        <taxon>Polyphaga</taxon>
        <taxon>Cucujiformia</taxon>
        <taxon>Chrysomeloidea</taxon>
        <taxon>Chrysomelidae</taxon>
        <taxon>Galerucinae</taxon>
        <taxon>Diabroticina</taxon>
        <taxon>Diabroticites</taxon>
        <taxon>Diabrotica</taxon>
    </lineage>
</organism>
<keyword evidence="2" id="KW-1185">Reference proteome</keyword>